<dbReference type="OrthoDB" id="198301at2"/>
<feature type="signal peptide" evidence="1">
    <location>
        <begin position="1"/>
        <end position="24"/>
    </location>
</feature>
<reference evidence="3" key="1">
    <citation type="submission" date="2010-12" db="EMBL/GenBank/DDBJ databases">
        <title>Complete sequence of Desulfovibrio aespoeensis Aspo-2.</title>
        <authorList>
            <consortium name="US DOE Joint Genome Institute"/>
            <person name="Lucas S."/>
            <person name="Copeland A."/>
            <person name="Lapidus A."/>
            <person name="Cheng J.-F."/>
            <person name="Goodwin L."/>
            <person name="Pitluck S."/>
            <person name="Chertkov O."/>
            <person name="Misra M."/>
            <person name="Detter J.C."/>
            <person name="Han C."/>
            <person name="Tapia R."/>
            <person name="Land M."/>
            <person name="Hauser L."/>
            <person name="Kyrpides N."/>
            <person name="Ivanova N."/>
            <person name="Ovchinnikova G."/>
            <person name="Pedersen K."/>
            <person name="Jagevall S."/>
            <person name="Hazen T."/>
            <person name="Woyke T."/>
        </authorList>
    </citation>
    <scope>NUCLEOTIDE SEQUENCE [LARGE SCALE GENOMIC DNA]</scope>
    <source>
        <strain evidence="3">ATCC 700646 / DSM 10631 / Aspo-2</strain>
    </source>
</reference>
<accession>E6VYR9</accession>
<protein>
    <submittedName>
        <fullName evidence="2">Uncharacterized conserved protein UCP025560</fullName>
    </submittedName>
</protein>
<organism evidence="2 3">
    <name type="scientific">Pseudodesulfovibrio aespoeensis (strain ATCC 700646 / DSM 10631 / Aspo-2)</name>
    <name type="common">Desulfovibrio aespoeensis</name>
    <dbReference type="NCBI Taxonomy" id="643562"/>
    <lineage>
        <taxon>Bacteria</taxon>
        <taxon>Pseudomonadati</taxon>
        <taxon>Thermodesulfobacteriota</taxon>
        <taxon>Desulfovibrionia</taxon>
        <taxon>Desulfovibrionales</taxon>
        <taxon>Desulfovibrionaceae</taxon>
    </lineage>
</organism>
<dbReference type="InterPro" id="IPR008309">
    <property type="entry name" value="YdbL"/>
</dbReference>
<evidence type="ECO:0000313" key="2">
    <source>
        <dbReference type="EMBL" id="ADU63936.1"/>
    </source>
</evidence>
<dbReference type="KEGG" id="das:Daes_2942"/>
<dbReference type="HOGENOM" id="CLU_146585_0_1_7"/>
<dbReference type="EMBL" id="CP002431">
    <property type="protein sequence ID" value="ADU63936.1"/>
    <property type="molecule type" value="Genomic_DNA"/>
</dbReference>
<evidence type="ECO:0000313" key="3">
    <source>
        <dbReference type="Proteomes" id="UP000002191"/>
    </source>
</evidence>
<sequence length="120" mass="13048" precursor="true">MHNKGQLITAIALIVCLLAAPALAETLKDRMLARLPAITALLADGTVGENNQGFLEFRGPEKQADVVRAENADRAEVYAAIARKTSTTPDLVGQRRADHIARQALAGTWLQDPSGLWYRK</sequence>
<proteinExistence type="predicted"/>
<keyword evidence="1" id="KW-0732">Signal</keyword>
<keyword evidence="3" id="KW-1185">Reference proteome</keyword>
<dbReference type="AlphaFoldDB" id="E6VYR9"/>
<evidence type="ECO:0000256" key="1">
    <source>
        <dbReference type="SAM" id="SignalP"/>
    </source>
</evidence>
<dbReference type="Pfam" id="PF07027">
    <property type="entry name" value="DUF1318"/>
    <property type="match status" value="1"/>
</dbReference>
<dbReference type="Proteomes" id="UP000002191">
    <property type="component" value="Chromosome"/>
</dbReference>
<reference evidence="2 3" key="2">
    <citation type="journal article" date="2014" name="Genome Announc.">
        <title>Complete Genome Sequence of the Subsurface, Mesophilic Sulfate-Reducing Bacterium Desulfovibrio aespoeensis Aspo-2.</title>
        <authorList>
            <person name="Pedersen K."/>
            <person name="Bengtsson A."/>
            <person name="Edlund J."/>
            <person name="Rabe L."/>
            <person name="Hazen T."/>
            <person name="Chakraborty R."/>
            <person name="Goodwin L."/>
            <person name="Shapiro N."/>
        </authorList>
    </citation>
    <scope>NUCLEOTIDE SEQUENCE [LARGE SCALE GENOMIC DNA]</scope>
    <source>
        <strain evidence="3">ATCC 700646 / DSM 10631 / Aspo-2</strain>
    </source>
</reference>
<feature type="chain" id="PRO_5003214126" evidence="1">
    <location>
        <begin position="25"/>
        <end position="120"/>
    </location>
</feature>
<dbReference type="STRING" id="643562.Daes_2942"/>
<dbReference type="eggNOG" id="COG3784">
    <property type="taxonomic scope" value="Bacteria"/>
</dbReference>
<dbReference type="RefSeq" id="WP_013515838.1">
    <property type="nucleotide sequence ID" value="NC_014844.1"/>
</dbReference>
<gene>
    <name evidence="2" type="ordered locus">Daes_2942</name>
</gene>
<name>E6VYR9_PSEA9</name>